<feature type="non-terminal residue" evidence="2">
    <location>
        <position position="1"/>
    </location>
</feature>
<sequence>SRSAARPSSARGTGRPAGLFTWIALAVVVVVVVALVVIKVSSGSSPSGSDVFQPTNATTLAQLTTVPSTVFDSVGVTSSVAPVAAPIPLKGQPALTATTSTGARVPEIFYLGAEYCPYCAAERWPTIVALSRFGTWHGLGDTSSGAKDIYPGTPTFTFLKAHYSSPYLVFRSVEAYTNVYSPALNFYTPLQKPTAAENALFKKYDTSTYIPNMPASADGSIPFISLGNRYLVSGASYSPAALTGLTRSQIASGLSNAQSPVTDAIVATANYLSAAICQLTKGHPGTVCQSPGVRAAKKAM</sequence>
<dbReference type="EMBL" id="AUZY01006849">
    <property type="protein sequence ID" value="EQD53010.1"/>
    <property type="molecule type" value="Genomic_DNA"/>
</dbReference>
<reference evidence="2" key="1">
    <citation type="submission" date="2013-08" db="EMBL/GenBank/DDBJ databases">
        <authorList>
            <person name="Mendez C."/>
            <person name="Richter M."/>
            <person name="Ferrer M."/>
            <person name="Sanchez J."/>
        </authorList>
    </citation>
    <scope>NUCLEOTIDE SEQUENCE</scope>
</reference>
<name>T1BFS8_9ZZZZ</name>
<comment type="caution">
    <text evidence="2">The sequence shown here is derived from an EMBL/GenBank/DDBJ whole genome shotgun (WGS) entry which is preliminary data.</text>
</comment>
<dbReference type="AlphaFoldDB" id="T1BFS8"/>
<evidence type="ECO:0000256" key="1">
    <source>
        <dbReference type="SAM" id="Phobius"/>
    </source>
</evidence>
<evidence type="ECO:0000313" key="2">
    <source>
        <dbReference type="EMBL" id="EQD53010.1"/>
    </source>
</evidence>
<keyword evidence="1" id="KW-0812">Transmembrane</keyword>
<keyword evidence="1" id="KW-0472">Membrane</keyword>
<protein>
    <submittedName>
        <fullName evidence="2">Protein containing DUF929</fullName>
    </submittedName>
</protein>
<organism evidence="2">
    <name type="scientific">mine drainage metagenome</name>
    <dbReference type="NCBI Taxonomy" id="410659"/>
    <lineage>
        <taxon>unclassified sequences</taxon>
        <taxon>metagenomes</taxon>
        <taxon>ecological metagenomes</taxon>
    </lineage>
</organism>
<keyword evidence="1" id="KW-1133">Transmembrane helix</keyword>
<proteinExistence type="predicted"/>
<dbReference type="Pfam" id="PF06053">
    <property type="entry name" value="DUF929"/>
    <property type="match status" value="1"/>
</dbReference>
<feature type="non-terminal residue" evidence="2">
    <location>
        <position position="300"/>
    </location>
</feature>
<dbReference type="InterPro" id="IPR009272">
    <property type="entry name" value="DUF929"/>
</dbReference>
<gene>
    <name evidence="2" type="ORF">B1B_10459</name>
</gene>
<feature type="transmembrane region" description="Helical" evidence="1">
    <location>
        <begin position="20"/>
        <end position="38"/>
    </location>
</feature>
<reference evidence="2" key="2">
    <citation type="journal article" date="2014" name="ISME J.">
        <title>Microbial stratification in low pH oxic and suboxic macroscopic growths along an acid mine drainage.</title>
        <authorList>
            <person name="Mendez-Garcia C."/>
            <person name="Mesa V."/>
            <person name="Sprenger R.R."/>
            <person name="Richter M."/>
            <person name="Diez M.S."/>
            <person name="Solano J."/>
            <person name="Bargiela R."/>
            <person name="Golyshina O.V."/>
            <person name="Manteca A."/>
            <person name="Ramos J.L."/>
            <person name="Gallego J.R."/>
            <person name="Llorente I."/>
            <person name="Martins Dos Santos V.A."/>
            <person name="Jensen O.N."/>
            <person name="Pelaez A.I."/>
            <person name="Sanchez J."/>
            <person name="Ferrer M."/>
        </authorList>
    </citation>
    <scope>NUCLEOTIDE SEQUENCE</scope>
</reference>
<accession>T1BFS8</accession>